<feature type="coiled-coil region" evidence="4">
    <location>
        <begin position="438"/>
        <end position="465"/>
    </location>
</feature>
<evidence type="ECO:0000256" key="2">
    <source>
        <dbReference type="ARBA" id="ARBA00011322"/>
    </source>
</evidence>
<dbReference type="Proteomes" id="UP001156441">
    <property type="component" value="Unassembled WGS sequence"/>
</dbReference>
<dbReference type="RefSeq" id="WP_260191170.1">
    <property type="nucleotide sequence ID" value="NZ_JAFFZE010000010.1"/>
</dbReference>
<feature type="compositionally biased region" description="Basic and acidic residues" evidence="5">
    <location>
        <begin position="356"/>
        <end position="376"/>
    </location>
</feature>
<gene>
    <name evidence="7" type="ORF">JT362_11715</name>
</gene>
<evidence type="ECO:0000256" key="1">
    <source>
        <dbReference type="ARBA" id="ARBA00006930"/>
    </source>
</evidence>
<evidence type="ECO:0000256" key="4">
    <source>
        <dbReference type="SAM" id="Coils"/>
    </source>
</evidence>
<dbReference type="Gene3D" id="3.40.50.300">
    <property type="entry name" value="P-loop containing nucleotide triphosphate hydrolases"/>
    <property type="match status" value="2"/>
</dbReference>
<dbReference type="PANTHER" id="PTHR32114:SF2">
    <property type="entry name" value="ABC TRANSPORTER ABCH.3"/>
    <property type="match status" value="1"/>
</dbReference>
<evidence type="ECO:0000313" key="8">
    <source>
        <dbReference type="Proteomes" id="UP001156441"/>
    </source>
</evidence>
<dbReference type="Pfam" id="PF13476">
    <property type="entry name" value="AAA_23"/>
    <property type="match status" value="1"/>
</dbReference>
<dbReference type="InterPro" id="IPR038729">
    <property type="entry name" value="Rad50/SbcC_AAA"/>
</dbReference>
<keyword evidence="4" id="KW-0175">Coiled coil</keyword>
<organism evidence="7 8">
    <name type="scientific">Actinophytocola gossypii</name>
    <dbReference type="NCBI Taxonomy" id="2812003"/>
    <lineage>
        <taxon>Bacteria</taxon>
        <taxon>Bacillati</taxon>
        <taxon>Actinomycetota</taxon>
        <taxon>Actinomycetes</taxon>
        <taxon>Pseudonocardiales</taxon>
        <taxon>Pseudonocardiaceae</taxon>
    </lineage>
</organism>
<dbReference type="Pfam" id="PF13558">
    <property type="entry name" value="SbcC_Walker_B"/>
    <property type="match status" value="1"/>
</dbReference>
<sequence length="811" mass="86775">MRPLRLMFEGFGSYRDHTDVNLSDVDFFVLTGPTGAGKSTVIDALCFALYGTVPRWGKKDAIRNALAPSVNEGKVCLVFEAAGGRYAAVRLLRRSAQGAVQTKEARLDRLDASVPPDADLTKILEAVAESLAEGDKVTGAVAELLGIGYEQFTQCVVLPQGRFAEFLQAKPGDRQDLLIQLLAFAVYEDVGQRARARASAASGKLEMAQKRLTELGTVTDDVVAAASRKVRELADLVPTVDEAVEEMAGLRARWTEANAAAAAAREQLTGLASLRRPGDVVDLATRLTLADEAVGRRADERAVAEKEEADAEAARAGLPELTVLQGWRTAHTRAAALADRLDRLRATAANAEAAEETARAESAAAERELADAETARADADRAHRAVALAADLAEGEPCPVCRQQVHDLPQHDVPADLDTAMNAVRAAKSRVTAQGRAYTDAGKAAAEARAEVASAERQAADLAAELRDAPPPAEVDAALASREAADAALDRARARTRAARKDEEDAARKRTALGEEEQRAWSALRASRDRFVALGAPPVDGTDLAAAWQSFLDWAKDQHTELSGRAAELELAENELRTQGGTARAALTDLLDRHGIALARDAKPDVVLASHLAGAERDLADLRARREQSAALAEEVERCREEEQVAKYLGNLLKSNGFEAWLCAEALDSLVTEASEILMQLSGGQYELVRAARNELVVLDHNDAGTQRPVNTLSGGETFQASLALALALSHQVVDLSGGRRDLNSMFLDEGFGTLDEATLDTVAATLERLAQETDRVVGIVTHVPALAERVPVQFAVTRDGASSRLQRVEV</sequence>
<evidence type="ECO:0000259" key="6">
    <source>
        <dbReference type="Pfam" id="PF13476"/>
    </source>
</evidence>
<feature type="coiled-coil region" evidence="4">
    <location>
        <begin position="612"/>
        <end position="642"/>
    </location>
</feature>
<comment type="similarity">
    <text evidence="1">Belongs to the SMC family. SbcC subfamily.</text>
</comment>
<accession>A0ABT2J7L8</accession>
<proteinExistence type="inferred from homology"/>
<comment type="subunit">
    <text evidence="2">Heterodimer of SbcC and SbcD.</text>
</comment>
<name>A0ABT2J7L8_9PSEU</name>
<keyword evidence="8" id="KW-1185">Reference proteome</keyword>
<dbReference type="EMBL" id="JAFFZE010000010">
    <property type="protein sequence ID" value="MCT2583786.1"/>
    <property type="molecule type" value="Genomic_DNA"/>
</dbReference>
<dbReference type="InterPro" id="IPR027417">
    <property type="entry name" value="P-loop_NTPase"/>
</dbReference>
<feature type="region of interest" description="Disordered" evidence="5">
    <location>
        <begin position="490"/>
        <end position="512"/>
    </location>
</feature>
<evidence type="ECO:0000313" key="7">
    <source>
        <dbReference type="EMBL" id="MCT2583786.1"/>
    </source>
</evidence>
<reference evidence="7 8" key="1">
    <citation type="submission" date="2021-02" db="EMBL/GenBank/DDBJ databases">
        <title>Actinophytocola xerophila sp. nov., isolated from soil of cotton cropping field.</title>
        <authorList>
            <person name="Huang R."/>
            <person name="Chen X."/>
            <person name="Ge X."/>
            <person name="Liu W."/>
        </authorList>
    </citation>
    <scope>NUCLEOTIDE SEQUENCE [LARGE SCALE GENOMIC DNA]</scope>
    <source>
        <strain evidence="7 8">S1-96</strain>
    </source>
</reference>
<dbReference type="PANTHER" id="PTHR32114">
    <property type="entry name" value="ABC TRANSPORTER ABCH.3"/>
    <property type="match status" value="1"/>
</dbReference>
<evidence type="ECO:0000256" key="5">
    <source>
        <dbReference type="SAM" id="MobiDB-lite"/>
    </source>
</evidence>
<comment type="caution">
    <text evidence="7">The sequence shown here is derived from an EMBL/GenBank/DDBJ whole genome shotgun (WGS) entry which is preliminary data.</text>
</comment>
<feature type="region of interest" description="Disordered" evidence="5">
    <location>
        <begin position="352"/>
        <end position="376"/>
    </location>
</feature>
<protein>
    <recommendedName>
        <fullName evidence="3">Nuclease SbcCD subunit C</fullName>
    </recommendedName>
</protein>
<dbReference type="SUPFAM" id="SSF52540">
    <property type="entry name" value="P-loop containing nucleoside triphosphate hydrolases"/>
    <property type="match status" value="1"/>
</dbReference>
<evidence type="ECO:0000256" key="3">
    <source>
        <dbReference type="ARBA" id="ARBA00013368"/>
    </source>
</evidence>
<feature type="domain" description="Rad50/SbcC-type AAA" evidence="6">
    <location>
        <begin position="6"/>
        <end position="188"/>
    </location>
</feature>